<protein>
    <recommendedName>
        <fullName evidence="7">Elongation factor G</fullName>
    </recommendedName>
</protein>
<dbReference type="SMART" id="SM00889">
    <property type="entry name" value="EFG_IV"/>
    <property type="match status" value="1"/>
</dbReference>
<dbReference type="NCBIfam" id="TIGR00231">
    <property type="entry name" value="small_GTP"/>
    <property type="match status" value="1"/>
</dbReference>
<dbReference type="PROSITE" id="PS00301">
    <property type="entry name" value="G_TR_1"/>
    <property type="match status" value="1"/>
</dbReference>
<dbReference type="InterPro" id="IPR027417">
    <property type="entry name" value="P-loop_NTPase"/>
</dbReference>
<dbReference type="InterPro" id="IPR014721">
    <property type="entry name" value="Ribsml_uS5_D2-typ_fold_subgr"/>
</dbReference>
<evidence type="ECO:0000313" key="10">
    <source>
        <dbReference type="Proteomes" id="UP000603545"/>
    </source>
</evidence>
<dbReference type="CDD" id="cd03713">
    <property type="entry name" value="EFG_mtEFG_C"/>
    <property type="match status" value="1"/>
</dbReference>
<dbReference type="InterPro" id="IPR000640">
    <property type="entry name" value="EFG_V-like"/>
</dbReference>
<dbReference type="AlphaFoldDB" id="A0A8J6N5B8"/>
<keyword evidence="3 9" id="KW-0251">Elongation factor</keyword>
<dbReference type="InterPro" id="IPR005517">
    <property type="entry name" value="Transl_elong_EFG/EF2_IV"/>
</dbReference>
<evidence type="ECO:0000256" key="2">
    <source>
        <dbReference type="ARBA" id="ARBA00022741"/>
    </source>
</evidence>
<dbReference type="Gene3D" id="3.30.70.870">
    <property type="entry name" value="Elongation Factor G (Translational Gtpase), domain 3"/>
    <property type="match status" value="1"/>
</dbReference>
<dbReference type="InterPro" id="IPR035649">
    <property type="entry name" value="EFG_V"/>
</dbReference>
<proteinExistence type="inferred from homology"/>
<keyword evidence="2" id="KW-0547">Nucleotide-binding</keyword>
<dbReference type="Gene3D" id="3.30.70.240">
    <property type="match status" value="1"/>
</dbReference>
<dbReference type="NCBIfam" id="NF009381">
    <property type="entry name" value="PRK12740.1-5"/>
    <property type="match status" value="1"/>
</dbReference>
<dbReference type="PANTHER" id="PTHR43261:SF1">
    <property type="entry name" value="RIBOSOME-RELEASING FACTOR 2, MITOCHONDRIAL"/>
    <property type="match status" value="1"/>
</dbReference>
<dbReference type="InterPro" id="IPR000795">
    <property type="entry name" value="T_Tr_GTP-bd_dom"/>
</dbReference>
<dbReference type="InterPro" id="IPR020568">
    <property type="entry name" value="Ribosomal_Su5_D2-typ_SF"/>
</dbReference>
<dbReference type="Proteomes" id="UP000603545">
    <property type="component" value="Unassembled WGS sequence"/>
</dbReference>
<dbReference type="InterPro" id="IPR005225">
    <property type="entry name" value="Small_GTP-bd"/>
</dbReference>
<name>A0A8J6N5B8_9BACT</name>
<dbReference type="GO" id="GO:0003924">
    <property type="term" value="F:GTPase activity"/>
    <property type="evidence" value="ECO:0007669"/>
    <property type="project" value="InterPro"/>
</dbReference>
<comment type="function">
    <text evidence="6">Catalyzes the GTP-dependent ribosomal translocation step during translation elongation. During this step, the ribosome changes from the pre-translocational (PRE) to the post-translocational (POST) state as the newly formed A-site-bound peptidyl-tRNA and P-site-bound deacylated tRNA move to the P and E sites, respectively. Catalyzes the coordinated movement of the two tRNA molecules, the mRNA and conformational changes in the ribosome.</text>
</comment>
<evidence type="ECO:0000259" key="8">
    <source>
        <dbReference type="PROSITE" id="PS51722"/>
    </source>
</evidence>
<evidence type="ECO:0000256" key="4">
    <source>
        <dbReference type="ARBA" id="ARBA00022917"/>
    </source>
</evidence>
<dbReference type="NCBIfam" id="TIGR00484">
    <property type="entry name" value="EF-G"/>
    <property type="match status" value="1"/>
</dbReference>
<dbReference type="InterPro" id="IPR009000">
    <property type="entry name" value="Transl_B-barrel_sf"/>
</dbReference>
<evidence type="ECO:0000256" key="5">
    <source>
        <dbReference type="ARBA" id="ARBA00023134"/>
    </source>
</evidence>
<dbReference type="PANTHER" id="PTHR43261">
    <property type="entry name" value="TRANSLATION ELONGATION FACTOR G-RELATED"/>
    <property type="match status" value="1"/>
</dbReference>
<dbReference type="EMBL" id="JACNLL010000027">
    <property type="protein sequence ID" value="MBC8198918.1"/>
    <property type="molecule type" value="Genomic_DNA"/>
</dbReference>
<dbReference type="Gene3D" id="3.40.50.300">
    <property type="entry name" value="P-loop containing nucleotide triphosphate hydrolases"/>
    <property type="match status" value="1"/>
</dbReference>
<dbReference type="Pfam" id="PF00679">
    <property type="entry name" value="EFG_C"/>
    <property type="match status" value="1"/>
</dbReference>
<dbReference type="SUPFAM" id="SSF52540">
    <property type="entry name" value="P-loop containing nucleoside triphosphate hydrolases"/>
    <property type="match status" value="1"/>
</dbReference>
<comment type="similarity">
    <text evidence="1">Belongs to the TRAFAC class translation factor GTPase superfamily. Classic translation factor GTPase family. EF-G/EF-2 subfamily.</text>
</comment>
<dbReference type="Pfam" id="PF03764">
    <property type="entry name" value="EFG_IV"/>
    <property type="match status" value="1"/>
</dbReference>
<dbReference type="GO" id="GO:0032790">
    <property type="term" value="P:ribosome disassembly"/>
    <property type="evidence" value="ECO:0007669"/>
    <property type="project" value="TreeGrafter"/>
</dbReference>
<dbReference type="InterPro" id="IPR031157">
    <property type="entry name" value="G_TR_CS"/>
</dbReference>
<organism evidence="9 10">
    <name type="scientific">Candidatus Desulfaltia bathyphila</name>
    <dbReference type="NCBI Taxonomy" id="2841697"/>
    <lineage>
        <taxon>Bacteria</taxon>
        <taxon>Pseudomonadati</taxon>
        <taxon>Thermodesulfobacteriota</taxon>
        <taxon>Desulfobacteria</taxon>
        <taxon>Desulfobacterales</taxon>
        <taxon>Desulfobacterales incertae sedis</taxon>
        <taxon>Candidatus Desulfaltia</taxon>
    </lineage>
</organism>
<dbReference type="Gene3D" id="2.40.30.10">
    <property type="entry name" value="Translation factors"/>
    <property type="match status" value="1"/>
</dbReference>
<feature type="domain" description="Tr-type G" evidence="8">
    <location>
        <begin position="8"/>
        <end position="283"/>
    </location>
</feature>
<evidence type="ECO:0000256" key="1">
    <source>
        <dbReference type="ARBA" id="ARBA00005870"/>
    </source>
</evidence>
<dbReference type="InterPro" id="IPR004540">
    <property type="entry name" value="Transl_elong_EFG/EF2"/>
</dbReference>
<dbReference type="PRINTS" id="PR00315">
    <property type="entry name" value="ELONGATNFCT"/>
</dbReference>
<gene>
    <name evidence="9" type="primary">fusA</name>
    <name evidence="9" type="ORF">H8E80_02560</name>
</gene>
<accession>A0A8J6N5B8</accession>
<dbReference type="FunFam" id="3.30.70.870:FF:000001">
    <property type="entry name" value="Elongation factor G"/>
    <property type="match status" value="1"/>
</dbReference>
<dbReference type="FunFam" id="3.30.70.240:FF:000001">
    <property type="entry name" value="Elongation factor G"/>
    <property type="match status" value="1"/>
</dbReference>
<dbReference type="GO" id="GO:0003746">
    <property type="term" value="F:translation elongation factor activity"/>
    <property type="evidence" value="ECO:0007669"/>
    <property type="project" value="UniProtKB-UniRule"/>
</dbReference>
<evidence type="ECO:0000256" key="6">
    <source>
        <dbReference type="ARBA" id="ARBA00024731"/>
    </source>
</evidence>
<comment type="caution">
    <text evidence="9">The sequence shown here is derived from an EMBL/GenBank/DDBJ whole genome shotgun (WGS) entry which is preliminary data.</text>
</comment>
<dbReference type="Pfam" id="PF14492">
    <property type="entry name" value="EFG_III"/>
    <property type="match status" value="1"/>
</dbReference>
<dbReference type="SUPFAM" id="SSF54211">
    <property type="entry name" value="Ribosomal protein S5 domain 2-like"/>
    <property type="match status" value="1"/>
</dbReference>
<dbReference type="FunFam" id="3.40.50.300:FF:000029">
    <property type="entry name" value="Elongation factor G"/>
    <property type="match status" value="1"/>
</dbReference>
<dbReference type="Pfam" id="PF00009">
    <property type="entry name" value="GTP_EFTU"/>
    <property type="match status" value="1"/>
</dbReference>
<dbReference type="SUPFAM" id="SSF50447">
    <property type="entry name" value="Translation proteins"/>
    <property type="match status" value="1"/>
</dbReference>
<dbReference type="InterPro" id="IPR041095">
    <property type="entry name" value="EFG_II"/>
</dbReference>
<dbReference type="Pfam" id="PF22042">
    <property type="entry name" value="EF-G_D2"/>
    <property type="match status" value="1"/>
</dbReference>
<dbReference type="Gene3D" id="3.30.230.10">
    <property type="match status" value="1"/>
</dbReference>
<dbReference type="InterPro" id="IPR035647">
    <property type="entry name" value="EFG_III/V"/>
</dbReference>
<dbReference type="GO" id="GO:0005525">
    <property type="term" value="F:GTP binding"/>
    <property type="evidence" value="ECO:0007669"/>
    <property type="project" value="UniProtKB-UniRule"/>
</dbReference>
<dbReference type="CDD" id="cd01886">
    <property type="entry name" value="EF-G"/>
    <property type="match status" value="1"/>
</dbReference>
<dbReference type="InterPro" id="IPR009022">
    <property type="entry name" value="EFG_III"/>
</dbReference>
<reference evidence="9 10" key="1">
    <citation type="submission" date="2020-08" db="EMBL/GenBank/DDBJ databases">
        <title>Bridging the membrane lipid divide: bacteria of the FCB group superphylum have the potential to synthesize archaeal ether lipids.</title>
        <authorList>
            <person name="Villanueva L."/>
            <person name="Von Meijenfeldt F.A.B."/>
            <person name="Westbye A.B."/>
            <person name="Yadav S."/>
            <person name="Hopmans E.C."/>
            <person name="Dutilh B.E."/>
            <person name="Sinninghe Damste J.S."/>
        </authorList>
    </citation>
    <scope>NUCLEOTIDE SEQUENCE [LARGE SCALE GENOMIC DNA]</scope>
    <source>
        <strain evidence="9">NIOZ-UU82</strain>
    </source>
</reference>
<feature type="non-terminal residue" evidence="9">
    <location>
        <position position="677"/>
    </location>
</feature>
<evidence type="ECO:0000256" key="7">
    <source>
        <dbReference type="NCBIfam" id="TIGR00484"/>
    </source>
</evidence>
<evidence type="ECO:0000256" key="3">
    <source>
        <dbReference type="ARBA" id="ARBA00022768"/>
    </source>
</evidence>
<dbReference type="PROSITE" id="PS51722">
    <property type="entry name" value="G_TR_2"/>
    <property type="match status" value="1"/>
</dbReference>
<sequence length="677" mass="74433">MKKNNRIQHIRNIGIIAHIDAGKTTVTERMLYYTGRSHKIGEVHDGEAVMDWMPDEQERGITITSAVTICAWKGYEVQIIDTPGHVDFTIEVERSLRVLDGAVGVFCAVGGVEPQSETVWRQADKYLVPKIAFINKLDRVGASFFGTVEMMKEKLGANPLILQLPVGLEENFAGVIDLINMKQMVWDDDTLGVTFSTEEISGDLLDTAIKYREKLVEAVAEVDDEIMEAYLSESPVATEMILDAIRKATIDLKLVPVLCGSALKNKGIQPLLDAIVRFLPSPADIPPIKGIHPETGETIECLPAANAPLAALIFKVSMTEGRKLSFVRVYSGKINAKEEVYNPFRKINEKLTRILRMHANKRERIDVAGPGSIVGIIGLKKSSTGETLCSSDYPVLLEKIEFYKPVISVAVEPKTHADQEKFDEVLEKFIAEDPTLKIKKDEDTGQTILSGMGELHLDVIISRMRREFKTSVNVGKPQVVYRETIGAEAEASAVFDNEITGQRHFAEVIIKLCALHRGTGNRFVSEVAADTIPAHFIPAIKKGVVESFESGILMGYPVVDVKAVLTGGLYKESLSTELAYTVSASMACKNALAEAMPFLLDPIMSVEVFVPESCMGDVIGNLNSRNGKIESIEQKIGIHAIKATVPLANMFGYSTALRSATQGRGTFTTRFSHFDKS</sequence>
<keyword evidence="4" id="KW-0648">Protein biosynthesis</keyword>
<dbReference type="CDD" id="cd16262">
    <property type="entry name" value="EFG_III"/>
    <property type="match status" value="1"/>
</dbReference>
<dbReference type="SMART" id="SM00838">
    <property type="entry name" value="EFG_C"/>
    <property type="match status" value="1"/>
</dbReference>
<dbReference type="InterPro" id="IPR053905">
    <property type="entry name" value="EF-G-like_DII"/>
</dbReference>
<dbReference type="HAMAP" id="MF_00054_B">
    <property type="entry name" value="EF_G_EF_2_B"/>
    <property type="match status" value="1"/>
</dbReference>
<dbReference type="SUPFAM" id="SSF54980">
    <property type="entry name" value="EF-G C-terminal domain-like"/>
    <property type="match status" value="2"/>
</dbReference>
<evidence type="ECO:0000313" key="9">
    <source>
        <dbReference type="EMBL" id="MBC8198918.1"/>
    </source>
</evidence>
<keyword evidence="5" id="KW-0342">GTP-binding</keyword>